<sequence length="198" mass="23366">MSQEIEIEFKNLLTKTEFEAFKTSFNITDDDFITQENHYFDTPNFLLKSRQSALRIRKKQDVYFLTLKQPHKEGLLETHQKITEEEAKLLLSNKAEVFIDGEVKEAILKLDIDPQAITYLGTLKTNRAEIRDGENLLVLDHSFYLNHEDYELEYEVQNKETGKERFLALLQQHNVPLRPAKNKILRFFETKAKEEEKS</sequence>
<protein>
    <submittedName>
        <fullName evidence="2">CYTH domain-containing protein</fullName>
    </submittedName>
</protein>
<comment type="caution">
    <text evidence="2">The sequence shown here is derived from an EMBL/GenBank/DDBJ whole genome shotgun (WGS) entry which is preliminary data.</text>
</comment>
<dbReference type="PIRSF" id="PIRSF012526">
    <property type="entry name" value="CYTH_UCP012526"/>
    <property type="match status" value="1"/>
</dbReference>
<reference evidence="2" key="1">
    <citation type="submission" date="2020-06" db="EMBL/GenBank/DDBJ databases">
        <title>A novel thermopfilic bacterium from Erzurum, Turkey.</title>
        <authorList>
            <person name="Adiguzel A."/>
            <person name="Ay H."/>
            <person name="Baltaci M.O."/>
        </authorList>
    </citation>
    <scope>NUCLEOTIDE SEQUENCE</scope>
    <source>
        <strain evidence="2">P2</strain>
    </source>
</reference>
<dbReference type="InterPro" id="IPR009195">
    <property type="entry name" value="Uncharacterised_YjbK"/>
</dbReference>
<dbReference type="InterPro" id="IPR023577">
    <property type="entry name" value="CYTH_domain"/>
</dbReference>
<feature type="domain" description="CYTH" evidence="1">
    <location>
        <begin position="4"/>
        <end position="194"/>
    </location>
</feature>
<dbReference type="CDD" id="cd07762">
    <property type="entry name" value="CYTH-like_Pase_1"/>
    <property type="match status" value="1"/>
</dbReference>
<evidence type="ECO:0000259" key="1">
    <source>
        <dbReference type="PROSITE" id="PS51707"/>
    </source>
</evidence>
<dbReference type="SUPFAM" id="SSF55154">
    <property type="entry name" value="CYTH-like phosphatases"/>
    <property type="match status" value="1"/>
</dbReference>
<dbReference type="RefSeq" id="WP_173730651.1">
    <property type="nucleotide sequence ID" value="NZ_JABTTE010000006.1"/>
</dbReference>
<name>A0A8J8GCK0_9BACI</name>
<organism evidence="2 3">
    <name type="scientific">Calidifontibacillus erzurumensis</name>
    <dbReference type="NCBI Taxonomy" id="2741433"/>
    <lineage>
        <taxon>Bacteria</taxon>
        <taxon>Bacillati</taxon>
        <taxon>Bacillota</taxon>
        <taxon>Bacilli</taxon>
        <taxon>Bacillales</taxon>
        <taxon>Bacillaceae</taxon>
        <taxon>Calidifontibacillus/Schinkia group</taxon>
        <taxon>Calidifontibacillus</taxon>
    </lineage>
</organism>
<dbReference type="InterPro" id="IPR033469">
    <property type="entry name" value="CYTH-like_dom_sf"/>
</dbReference>
<accession>A0A8J8GCK0</accession>
<evidence type="ECO:0000313" key="2">
    <source>
        <dbReference type="EMBL" id="NSL51450.1"/>
    </source>
</evidence>
<gene>
    <name evidence="2" type="ORF">HR057_06665</name>
</gene>
<keyword evidence="3" id="KW-1185">Reference proteome</keyword>
<dbReference type="Pfam" id="PF01928">
    <property type="entry name" value="CYTH"/>
    <property type="match status" value="1"/>
</dbReference>
<dbReference type="SMART" id="SM01118">
    <property type="entry name" value="CYTH"/>
    <property type="match status" value="1"/>
</dbReference>
<dbReference type="Proteomes" id="UP000625804">
    <property type="component" value="Unassembled WGS sequence"/>
</dbReference>
<evidence type="ECO:0000313" key="3">
    <source>
        <dbReference type="Proteomes" id="UP000625804"/>
    </source>
</evidence>
<dbReference type="AlphaFoldDB" id="A0A8J8GCK0"/>
<proteinExistence type="predicted"/>
<dbReference type="PROSITE" id="PS51707">
    <property type="entry name" value="CYTH"/>
    <property type="match status" value="1"/>
</dbReference>
<dbReference type="EMBL" id="JABTTE010000006">
    <property type="protein sequence ID" value="NSL51450.1"/>
    <property type="molecule type" value="Genomic_DNA"/>
</dbReference>
<dbReference type="Gene3D" id="2.40.320.10">
    <property type="entry name" value="Hypothetical Protein Pfu-838710-001"/>
    <property type="match status" value="1"/>
</dbReference>